<dbReference type="Gene3D" id="1.25.40.20">
    <property type="entry name" value="Ankyrin repeat-containing domain"/>
    <property type="match status" value="1"/>
</dbReference>
<reference evidence="2" key="2">
    <citation type="submission" date="2020-05" db="UniProtKB">
        <authorList>
            <consortium name="EnsemblMetazoa"/>
        </authorList>
    </citation>
    <scope>IDENTIFICATION</scope>
</reference>
<dbReference type="InterPro" id="IPR002110">
    <property type="entry name" value="Ankyrin_rpt"/>
</dbReference>
<reference evidence="1 3" key="1">
    <citation type="journal article" date="2014" name="BMC Genomics">
        <title>Genome sequence of Anopheles sinensis provides insight into genetics basis of mosquito competence for malaria parasites.</title>
        <authorList>
            <person name="Zhou D."/>
            <person name="Zhang D."/>
            <person name="Ding G."/>
            <person name="Shi L."/>
            <person name="Hou Q."/>
            <person name="Ye Y."/>
            <person name="Xu Y."/>
            <person name="Zhou H."/>
            <person name="Xiong C."/>
            <person name="Li S."/>
            <person name="Yu J."/>
            <person name="Hong S."/>
            <person name="Yu X."/>
            <person name="Zou P."/>
            <person name="Chen C."/>
            <person name="Chang X."/>
            <person name="Wang W."/>
            <person name="Lv Y."/>
            <person name="Sun Y."/>
            <person name="Ma L."/>
            <person name="Shen B."/>
            <person name="Zhu C."/>
        </authorList>
    </citation>
    <scope>NUCLEOTIDE SEQUENCE [LARGE SCALE GENOMIC DNA]</scope>
</reference>
<dbReference type="AlphaFoldDB" id="A0A084VI02"/>
<dbReference type="EMBL" id="KE524847">
    <property type="protein sequence ID" value="KFB37596.1"/>
    <property type="molecule type" value="Genomic_DNA"/>
</dbReference>
<keyword evidence="3" id="KW-1185">Reference proteome</keyword>
<dbReference type="VEuPathDB" id="VectorBase:ASIC004837"/>
<dbReference type="OrthoDB" id="10254927at2759"/>
<organism evidence="1">
    <name type="scientific">Anopheles sinensis</name>
    <name type="common">Mosquito</name>
    <dbReference type="NCBI Taxonomy" id="74873"/>
    <lineage>
        <taxon>Eukaryota</taxon>
        <taxon>Metazoa</taxon>
        <taxon>Ecdysozoa</taxon>
        <taxon>Arthropoda</taxon>
        <taxon>Hexapoda</taxon>
        <taxon>Insecta</taxon>
        <taxon>Pterygota</taxon>
        <taxon>Neoptera</taxon>
        <taxon>Endopterygota</taxon>
        <taxon>Diptera</taxon>
        <taxon>Nematocera</taxon>
        <taxon>Culicoidea</taxon>
        <taxon>Culicidae</taxon>
        <taxon>Anophelinae</taxon>
        <taxon>Anopheles</taxon>
    </lineage>
</organism>
<dbReference type="VEuPathDB" id="VectorBase:ASIS008769"/>
<gene>
    <name evidence="1" type="ORF">ZHAS_00004837</name>
</gene>
<dbReference type="EMBL" id="ATLV01013254">
    <property type="status" value="NOT_ANNOTATED_CDS"/>
    <property type="molecule type" value="Genomic_DNA"/>
</dbReference>
<dbReference type="InterPro" id="IPR036770">
    <property type="entry name" value="Ankyrin_rpt-contain_sf"/>
</dbReference>
<sequence length="358" mass="41294">MFQALVHRAGGLDKVVEKDVGPLILQAFASNSTQVIDFLICECNCDVPTAIDDVRLYSVMEVSVVHSSNVLFNTLFKLYCSRKNLEYVESPPNDQDDHVGRLYKSFSYAYNFVEQEEMFNPPAIDTEILNLLRKSFKNTNIHAALLLMKVARMDINRFTYPFIVKSMEESKLKDVAVHWECEDNLINLIDAMDDPSRTDPNGKTLLHIALENNCFRIVQYLIDKEMFPLHQADTINRWSAFHYCLMEQSTIEKKYQKIQYELETRRKLFTHMMEKDPIDCITSRDAAGRNLLHLAVINGHYSQANDMLEPILKDCTPEELESKVTSILSQSSVTETARFNFNLKRLEKIDSGFYCIDG</sequence>
<evidence type="ECO:0000313" key="1">
    <source>
        <dbReference type="EMBL" id="KFB37596.1"/>
    </source>
</evidence>
<dbReference type="Proteomes" id="UP000030765">
    <property type="component" value="Unassembled WGS sequence"/>
</dbReference>
<name>A0A084VI02_ANOSI</name>
<dbReference type="EnsemblMetazoa" id="ASIC004837-RA">
    <property type="protein sequence ID" value="ASIC004837-PA"/>
    <property type="gene ID" value="ASIC004837"/>
</dbReference>
<dbReference type="Pfam" id="PF12796">
    <property type="entry name" value="Ank_2"/>
    <property type="match status" value="1"/>
</dbReference>
<evidence type="ECO:0000313" key="3">
    <source>
        <dbReference type="Proteomes" id="UP000030765"/>
    </source>
</evidence>
<evidence type="ECO:0000313" key="2">
    <source>
        <dbReference type="EnsemblMetazoa" id="ASIC004837-PA"/>
    </source>
</evidence>
<proteinExistence type="predicted"/>
<accession>A0A084VI02</accession>
<dbReference type="STRING" id="74873.A0A084VI02"/>
<dbReference type="SUPFAM" id="SSF48403">
    <property type="entry name" value="Ankyrin repeat"/>
    <property type="match status" value="1"/>
</dbReference>
<protein>
    <submittedName>
        <fullName evidence="1">AGAP012173-PA-like protein</fullName>
    </submittedName>
    <submittedName>
        <fullName evidence="2">ANK_REP_REGION domain-containing protein</fullName>
    </submittedName>
</protein>